<dbReference type="SUPFAM" id="SSF56053">
    <property type="entry name" value="Ribosomal protein L6"/>
    <property type="match status" value="2"/>
</dbReference>
<organism evidence="5 6">
    <name type="scientific">Cardiosporidium cionae</name>
    <dbReference type="NCBI Taxonomy" id="476202"/>
    <lineage>
        <taxon>Eukaryota</taxon>
        <taxon>Sar</taxon>
        <taxon>Alveolata</taxon>
        <taxon>Apicomplexa</taxon>
        <taxon>Aconoidasida</taxon>
        <taxon>Nephromycida</taxon>
        <taxon>Cardiosporidium</taxon>
    </lineage>
</organism>
<dbReference type="Proteomes" id="UP000823046">
    <property type="component" value="Unassembled WGS sequence"/>
</dbReference>
<evidence type="ECO:0000256" key="2">
    <source>
        <dbReference type="ARBA" id="ARBA00022980"/>
    </source>
</evidence>
<evidence type="ECO:0000259" key="4">
    <source>
        <dbReference type="Pfam" id="PF00347"/>
    </source>
</evidence>
<evidence type="ECO:0000313" key="5">
    <source>
        <dbReference type="EMBL" id="KAF8822665.1"/>
    </source>
</evidence>
<feature type="domain" description="Large ribosomal subunit protein uL6 alpha-beta" evidence="4">
    <location>
        <begin position="12"/>
        <end position="84"/>
    </location>
</feature>
<comment type="caution">
    <text evidence="5">The sequence shown here is derived from an EMBL/GenBank/DDBJ whole genome shotgun (WGS) entry which is preliminary data.</text>
</comment>
<dbReference type="InterPro" id="IPR036789">
    <property type="entry name" value="Ribosomal_uL6-like_a/b-dom_sf"/>
</dbReference>
<dbReference type="EMBL" id="JADAQX010000033">
    <property type="protein sequence ID" value="KAF8822665.1"/>
    <property type="molecule type" value="Genomic_DNA"/>
</dbReference>
<dbReference type="Gene3D" id="3.90.930.12">
    <property type="entry name" value="Ribosomal protein L6, alpha-beta domain"/>
    <property type="match status" value="2"/>
</dbReference>
<keyword evidence="6" id="KW-1185">Reference proteome</keyword>
<dbReference type="InterPro" id="IPR020040">
    <property type="entry name" value="Ribosomal_uL6_a/b-dom"/>
</dbReference>
<gene>
    <name evidence="5" type="primary">RPL9</name>
    <name evidence="5" type="ORF">IE077_003168</name>
</gene>
<evidence type="ECO:0000313" key="6">
    <source>
        <dbReference type="Proteomes" id="UP000823046"/>
    </source>
</evidence>
<feature type="domain" description="Large ribosomal subunit protein uL6 alpha-beta" evidence="4">
    <location>
        <begin position="98"/>
        <end position="177"/>
    </location>
</feature>
<evidence type="ECO:0000256" key="1">
    <source>
        <dbReference type="ARBA" id="ARBA00009356"/>
    </source>
</evidence>
<keyword evidence="3" id="KW-0687">Ribonucleoprotein</keyword>
<protein>
    <submittedName>
        <fullName evidence="5">Ribosomal protein RPL9</fullName>
    </submittedName>
</protein>
<evidence type="ECO:0000256" key="3">
    <source>
        <dbReference type="ARBA" id="ARBA00023274"/>
    </source>
</evidence>
<dbReference type="PIRSF" id="PIRSF002162">
    <property type="entry name" value="Ribosomal_L6"/>
    <property type="match status" value="1"/>
</dbReference>
<keyword evidence="2 5" id="KW-0689">Ribosomal protein</keyword>
<reference evidence="5 6" key="1">
    <citation type="journal article" date="2020" name="bioRxiv">
        <title>Metabolic contributions of an alphaproteobacterial endosymbiont in the apicomplexan Cardiosporidium cionae.</title>
        <authorList>
            <person name="Hunter E.S."/>
            <person name="Paight C.J."/>
            <person name="Lane C.E."/>
        </authorList>
    </citation>
    <scope>NUCLEOTIDE SEQUENCE [LARGE SCALE GENOMIC DNA]</scope>
    <source>
        <strain evidence="5">ESH_2018</strain>
    </source>
</reference>
<dbReference type="PANTHER" id="PTHR11655">
    <property type="entry name" value="60S/50S RIBOSOMAL PROTEIN L6/L9"/>
    <property type="match status" value="1"/>
</dbReference>
<comment type="similarity">
    <text evidence="1">Belongs to the universal ribosomal protein uL6 family.</text>
</comment>
<sequence length="189" mass="21273">MKKVIATRSIDIPDGVTIQVKSRRIKVCGKYGTLTREFRHIPVELQLLPGKKRLRVGMWFSAAPKLASIRTVCSHINNMMIGVTTMYRTKMRLVYAHFPINCNISDDGKVIEIRNFLGEKRVRSVAMLPGVTIEKSPSLKDELILMGIDKECISRSAALIHQSTLVRNKDIRLFLDGIYVSEATTADGE</sequence>
<dbReference type="Pfam" id="PF00347">
    <property type="entry name" value="Ribosomal_L6"/>
    <property type="match status" value="2"/>
</dbReference>
<name>A0ABQ7JF80_9APIC</name>
<dbReference type="PANTHER" id="PTHR11655:SF16">
    <property type="entry name" value="60S RIBOSOMAL PROTEIN L9"/>
    <property type="match status" value="1"/>
</dbReference>
<accession>A0ABQ7JF80</accession>
<dbReference type="GO" id="GO:0005840">
    <property type="term" value="C:ribosome"/>
    <property type="evidence" value="ECO:0007669"/>
    <property type="project" value="UniProtKB-KW"/>
</dbReference>
<proteinExistence type="inferred from homology"/>
<dbReference type="InterPro" id="IPR000702">
    <property type="entry name" value="Ribosomal_uL6-like"/>
</dbReference>